<protein>
    <submittedName>
        <fullName evidence="1">Uncharacterized protein</fullName>
    </submittedName>
</protein>
<gene>
    <name evidence="1" type="ORF">C1H46_001829</name>
</gene>
<name>A0A540NNJ6_MALBA</name>
<organism evidence="1 2">
    <name type="scientific">Malus baccata</name>
    <name type="common">Siberian crab apple</name>
    <name type="synonym">Pyrus baccata</name>
    <dbReference type="NCBI Taxonomy" id="106549"/>
    <lineage>
        <taxon>Eukaryota</taxon>
        <taxon>Viridiplantae</taxon>
        <taxon>Streptophyta</taxon>
        <taxon>Embryophyta</taxon>
        <taxon>Tracheophyta</taxon>
        <taxon>Spermatophyta</taxon>
        <taxon>Magnoliopsida</taxon>
        <taxon>eudicotyledons</taxon>
        <taxon>Gunneridae</taxon>
        <taxon>Pentapetalae</taxon>
        <taxon>rosids</taxon>
        <taxon>fabids</taxon>
        <taxon>Rosales</taxon>
        <taxon>Rosaceae</taxon>
        <taxon>Amygdaloideae</taxon>
        <taxon>Maleae</taxon>
        <taxon>Malus</taxon>
    </lineage>
</organism>
<accession>A0A540NNJ6</accession>
<dbReference type="Proteomes" id="UP000315295">
    <property type="component" value="Unassembled WGS sequence"/>
</dbReference>
<evidence type="ECO:0000313" key="1">
    <source>
        <dbReference type="EMBL" id="TQE12617.1"/>
    </source>
</evidence>
<proteinExistence type="predicted"/>
<evidence type="ECO:0000313" key="2">
    <source>
        <dbReference type="Proteomes" id="UP000315295"/>
    </source>
</evidence>
<dbReference type="AlphaFoldDB" id="A0A540NNJ6"/>
<reference evidence="1 2" key="1">
    <citation type="journal article" date="2019" name="G3 (Bethesda)">
        <title>Sequencing of a Wild Apple (Malus baccata) Genome Unravels the Differences Between Cultivated and Wild Apple Species Regarding Disease Resistance and Cold Tolerance.</title>
        <authorList>
            <person name="Chen X."/>
        </authorList>
    </citation>
    <scope>NUCLEOTIDE SEQUENCE [LARGE SCALE GENOMIC DNA]</scope>
    <source>
        <strain evidence="2">cv. Shandingzi</strain>
        <tissue evidence="1">Leaves</tissue>
    </source>
</reference>
<comment type="caution">
    <text evidence="1">The sequence shown here is derived from an EMBL/GenBank/DDBJ whole genome shotgun (WGS) entry which is preliminary data.</text>
</comment>
<sequence length="62" mass="6702">MKISKTPTTIDSPGGSRRSLLRANGTRIAEIQGLPLNADCTNFPLNGNLGFLQGFRSPDNDR</sequence>
<dbReference type="EMBL" id="VIEB01000018">
    <property type="protein sequence ID" value="TQE12617.1"/>
    <property type="molecule type" value="Genomic_DNA"/>
</dbReference>
<keyword evidence="2" id="KW-1185">Reference proteome</keyword>